<keyword evidence="3" id="KW-1185">Reference proteome</keyword>
<proteinExistence type="predicted"/>
<dbReference type="SUPFAM" id="SSF56973">
    <property type="entry name" value="Aerolisin/ETX pore-forming domain"/>
    <property type="match status" value="1"/>
</dbReference>
<dbReference type="Gene3D" id="2.100.10.30">
    <property type="entry name" value="Jacalin-like lectin domain"/>
    <property type="match status" value="1"/>
</dbReference>
<name>A0AAD4KIS4_9EURO</name>
<dbReference type="AlphaFoldDB" id="A0AAD4KIS4"/>
<dbReference type="EMBL" id="JAJTJA010000015">
    <property type="protein sequence ID" value="KAH8689303.1"/>
    <property type="molecule type" value="Genomic_DNA"/>
</dbReference>
<dbReference type="InterPro" id="IPR036404">
    <property type="entry name" value="Jacalin-like_lectin_dom_sf"/>
</dbReference>
<evidence type="ECO:0000313" key="2">
    <source>
        <dbReference type="EMBL" id="KAH8689303.1"/>
    </source>
</evidence>
<accession>A0AAD4KIS4</accession>
<feature type="region of interest" description="Disordered" evidence="1">
    <location>
        <begin position="320"/>
        <end position="349"/>
    </location>
</feature>
<gene>
    <name evidence="2" type="ORF">BGW36DRAFT_308003</name>
</gene>
<feature type="compositionally biased region" description="Basic and acidic residues" evidence="1">
    <location>
        <begin position="336"/>
        <end position="349"/>
    </location>
</feature>
<dbReference type="Proteomes" id="UP001201262">
    <property type="component" value="Unassembled WGS sequence"/>
</dbReference>
<dbReference type="Gene3D" id="2.170.15.10">
    <property type="entry name" value="Proaerolysin, chain A, domain 3"/>
    <property type="match status" value="1"/>
</dbReference>
<dbReference type="GeneID" id="70242581"/>
<dbReference type="RefSeq" id="XP_046065657.1">
    <property type="nucleotide sequence ID" value="XM_046212294.1"/>
</dbReference>
<reference evidence="2" key="1">
    <citation type="submission" date="2021-12" db="EMBL/GenBank/DDBJ databases">
        <title>Convergent genome expansion in fungi linked to evolution of root-endophyte symbiosis.</title>
        <authorList>
            <consortium name="DOE Joint Genome Institute"/>
            <person name="Ke Y.-H."/>
            <person name="Bonito G."/>
            <person name="Liao H.-L."/>
            <person name="Looney B."/>
            <person name="Rojas-Flechas A."/>
            <person name="Nash J."/>
            <person name="Hameed K."/>
            <person name="Schadt C."/>
            <person name="Martin F."/>
            <person name="Crous P.W."/>
            <person name="Miettinen O."/>
            <person name="Magnuson J.K."/>
            <person name="Labbe J."/>
            <person name="Jacobson D."/>
            <person name="Doktycz M.J."/>
            <person name="Veneault-Fourrey C."/>
            <person name="Kuo A."/>
            <person name="Mondo S."/>
            <person name="Calhoun S."/>
            <person name="Riley R."/>
            <person name="Ohm R."/>
            <person name="LaButti K."/>
            <person name="Andreopoulos B."/>
            <person name="Pangilinan J."/>
            <person name="Nolan M."/>
            <person name="Tritt A."/>
            <person name="Clum A."/>
            <person name="Lipzen A."/>
            <person name="Daum C."/>
            <person name="Barry K."/>
            <person name="Grigoriev I.V."/>
            <person name="Vilgalys R."/>
        </authorList>
    </citation>
    <scope>NUCLEOTIDE SEQUENCE</scope>
    <source>
        <strain evidence="2">PMI_201</strain>
    </source>
</reference>
<organism evidence="2 3">
    <name type="scientific">Talaromyces proteolyticus</name>
    <dbReference type="NCBI Taxonomy" id="1131652"/>
    <lineage>
        <taxon>Eukaryota</taxon>
        <taxon>Fungi</taxon>
        <taxon>Dikarya</taxon>
        <taxon>Ascomycota</taxon>
        <taxon>Pezizomycotina</taxon>
        <taxon>Eurotiomycetes</taxon>
        <taxon>Eurotiomycetidae</taxon>
        <taxon>Eurotiales</taxon>
        <taxon>Trichocomaceae</taxon>
        <taxon>Talaromyces</taxon>
        <taxon>Talaromyces sect. Bacilispori</taxon>
    </lineage>
</organism>
<sequence length="349" mass="38034">MFWEQYIGGLEGQRTRPAKPHIPVSRIDFWENNTAKKTLRAFGLAWVDGTEEGPFGTWNQLTKRSFDITYGERLTSLTLFASWEEGLRIFCGCKGTTSTGRSFDFGHTSGNADAHPIDVHGGFCVGIGGNRDGAWLNSLAFCMIDDLDRAAIDMNYLALPEGDINVISIDNTTDHNRGATPLSAYLSKDVSVTNETSTSKTWAEELGISVSVSGKVFGIGASSDASYTESEETSKSTSYSETTSTTFSRTFDVPPGKTYYASAVYYRGTFEIEFRPKYVLYTKTGFVARFPEGPAQRISGVAAGNFIMNVDDITDSPHGVPVAPPPPGEDIGVPPPDDKQGEFTIRDLV</sequence>
<evidence type="ECO:0000256" key="1">
    <source>
        <dbReference type="SAM" id="MobiDB-lite"/>
    </source>
</evidence>
<evidence type="ECO:0000313" key="3">
    <source>
        <dbReference type="Proteomes" id="UP001201262"/>
    </source>
</evidence>
<evidence type="ECO:0008006" key="4">
    <source>
        <dbReference type="Google" id="ProtNLM"/>
    </source>
</evidence>
<comment type="caution">
    <text evidence="2">The sequence shown here is derived from an EMBL/GenBank/DDBJ whole genome shotgun (WGS) entry which is preliminary data.</text>
</comment>
<protein>
    <recommendedName>
        <fullName evidence="4">Jacalin-type lectin domain-containing protein</fullName>
    </recommendedName>
</protein>